<dbReference type="PANTHER" id="PTHR32309:SF31">
    <property type="entry name" value="CAPSULAR EXOPOLYSACCHARIDE FAMILY"/>
    <property type="match status" value="1"/>
</dbReference>
<proteinExistence type="predicted"/>
<dbReference type="InterPro" id="IPR050445">
    <property type="entry name" value="Bact_polysacc_biosynth/exp"/>
</dbReference>
<accession>A0A6I4W5A6</accession>
<evidence type="ECO:0000313" key="2">
    <source>
        <dbReference type="EMBL" id="MXQ64483.1"/>
    </source>
</evidence>
<dbReference type="RefSeq" id="WP_161102708.1">
    <property type="nucleotide sequence ID" value="NZ_JBHLYI010000001.1"/>
</dbReference>
<keyword evidence="3" id="KW-1185">Reference proteome</keyword>
<evidence type="ECO:0000313" key="3">
    <source>
        <dbReference type="Proteomes" id="UP000431901"/>
    </source>
</evidence>
<evidence type="ECO:0008006" key="4">
    <source>
        <dbReference type="Google" id="ProtNLM"/>
    </source>
</evidence>
<protein>
    <recommendedName>
        <fullName evidence="4">Polysaccharide chain length determinant N-terminal domain-containing protein</fullName>
    </recommendedName>
</protein>
<keyword evidence="1" id="KW-0472">Membrane</keyword>
<dbReference type="OrthoDB" id="3453317at2"/>
<reference evidence="2 3" key="1">
    <citation type="submission" date="2019-12" db="EMBL/GenBank/DDBJ databases">
        <title>Nocardia macrotermitis sp. nov. and Nocardia aurantia sp. nov., isolated from the gut of the fungus growing-termite Macrotermes natalensis.</title>
        <authorList>
            <person name="Christine B."/>
            <person name="Rene B."/>
        </authorList>
    </citation>
    <scope>NUCLEOTIDE SEQUENCE [LARGE SCALE GENOMIC DNA]</scope>
    <source>
        <strain evidence="2 3">DSM 102126</strain>
    </source>
</reference>
<keyword evidence="1" id="KW-0812">Transmembrane</keyword>
<comment type="caution">
    <text evidence="2">The sequence shown here is derived from an EMBL/GenBank/DDBJ whole genome shotgun (WGS) entry which is preliminary data.</text>
</comment>
<dbReference type="AlphaFoldDB" id="A0A6I4W5A6"/>
<dbReference type="EMBL" id="WUTW01000002">
    <property type="protein sequence ID" value="MXQ64483.1"/>
    <property type="molecule type" value="Genomic_DNA"/>
</dbReference>
<sequence>MRKRRLGPSRVEAEPPLAPDAVPVTRYVGALKRHKVTLAAALLLGFVGGAAVTVSRPPGYISTTSVLAPPVTLHPGLTIGSSFDDNSRPPRDATMDTEAQLAWSDDVLRRLATFPGFAGRSRADLKSRIGLTVPEGTHVLTISVRGGTPTEAQRGAETVADAYLTLRQQILGGVQQRNREALEQYVTLLTKQLKALPGDENEPTRLTARTRRQEISKQIGTVEKQLSQLDSKVVQPGEVLRSASRPAARDGSDRDVTIADGVGIGFMIWVLYALARARRPRRIRRPADIRLHSRLPIMVEAAAMDGGHREVCRRLRNIIFDAEARTVLVAGAPPATAVAVAHELAELCTEGGSATTVLLVRAAGADRDIAEVVTPPLGFPVRFVRGDDDRHLAAALRAASRESALVLIATPDLNGADTISAAVASDLTLVIVERGRALDREVAAGVLALDLAATPARGLVLTAPSRE</sequence>
<feature type="transmembrane region" description="Helical" evidence="1">
    <location>
        <begin position="36"/>
        <end position="54"/>
    </location>
</feature>
<keyword evidence="1" id="KW-1133">Transmembrane helix</keyword>
<dbReference type="Proteomes" id="UP000431901">
    <property type="component" value="Unassembled WGS sequence"/>
</dbReference>
<feature type="transmembrane region" description="Helical" evidence="1">
    <location>
        <begin position="256"/>
        <end position="275"/>
    </location>
</feature>
<evidence type="ECO:0000256" key="1">
    <source>
        <dbReference type="SAM" id="Phobius"/>
    </source>
</evidence>
<organism evidence="2 3">
    <name type="scientific">Actinomadura rayongensis</name>
    <dbReference type="NCBI Taxonomy" id="1429076"/>
    <lineage>
        <taxon>Bacteria</taxon>
        <taxon>Bacillati</taxon>
        <taxon>Actinomycetota</taxon>
        <taxon>Actinomycetes</taxon>
        <taxon>Streptosporangiales</taxon>
        <taxon>Thermomonosporaceae</taxon>
        <taxon>Actinomadura</taxon>
    </lineage>
</organism>
<dbReference type="PANTHER" id="PTHR32309">
    <property type="entry name" value="TYROSINE-PROTEIN KINASE"/>
    <property type="match status" value="1"/>
</dbReference>
<name>A0A6I4W5A6_9ACTN</name>
<gene>
    <name evidence="2" type="ORF">GQ466_10575</name>
</gene>